<evidence type="ECO:0000256" key="6">
    <source>
        <dbReference type="RuleBase" id="RU003355"/>
    </source>
</evidence>
<feature type="active site" description="Charge relay system" evidence="5">
    <location>
        <position position="198"/>
    </location>
</feature>
<evidence type="ECO:0000256" key="1">
    <source>
        <dbReference type="ARBA" id="ARBA00011073"/>
    </source>
</evidence>
<evidence type="ECO:0000313" key="9">
    <source>
        <dbReference type="Proteomes" id="UP000679725"/>
    </source>
</evidence>
<dbReference type="InterPro" id="IPR036852">
    <property type="entry name" value="Peptidase_S8/S53_dom_sf"/>
</dbReference>
<dbReference type="InterPro" id="IPR000209">
    <property type="entry name" value="Peptidase_S8/S53_dom"/>
</dbReference>
<gene>
    <name evidence="8" type="ORF">DYBT9623_02126</name>
</gene>
<keyword evidence="3 5" id="KW-0378">Hydrolase</keyword>
<name>A0ABM8UPI0_9BACT</name>
<dbReference type="PRINTS" id="PR00723">
    <property type="entry name" value="SUBTILISIN"/>
</dbReference>
<dbReference type="Gene3D" id="3.40.50.200">
    <property type="entry name" value="Peptidase S8/S53 domain"/>
    <property type="match status" value="1"/>
</dbReference>
<comment type="similarity">
    <text evidence="1 5 6">Belongs to the peptidase S8 family.</text>
</comment>
<evidence type="ECO:0000256" key="4">
    <source>
        <dbReference type="ARBA" id="ARBA00022825"/>
    </source>
</evidence>
<dbReference type="InterPro" id="IPR051048">
    <property type="entry name" value="Peptidase_S8/S53_subtilisin"/>
</dbReference>
<evidence type="ECO:0000256" key="5">
    <source>
        <dbReference type="PROSITE-ProRule" id="PRU01240"/>
    </source>
</evidence>
<accession>A0ABM8UPI0</accession>
<dbReference type="InterPro" id="IPR015500">
    <property type="entry name" value="Peptidase_S8_subtilisin-rel"/>
</dbReference>
<dbReference type="CDD" id="cd07480">
    <property type="entry name" value="Peptidases_S8_12"/>
    <property type="match status" value="1"/>
</dbReference>
<dbReference type="PROSITE" id="PS00136">
    <property type="entry name" value="SUBTILASE_ASP"/>
    <property type="match status" value="1"/>
</dbReference>
<dbReference type="InterPro" id="IPR023827">
    <property type="entry name" value="Peptidase_S8_Asp-AS"/>
</dbReference>
<dbReference type="InterPro" id="IPR023828">
    <property type="entry name" value="Peptidase_S8_Ser-AS"/>
</dbReference>
<dbReference type="PROSITE" id="PS00138">
    <property type="entry name" value="SUBTILASE_SER"/>
    <property type="match status" value="1"/>
</dbReference>
<dbReference type="EMBL" id="CAJRAU010000002">
    <property type="protein sequence ID" value="CAG5069390.1"/>
    <property type="molecule type" value="Genomic_DNA"/>
</dbReference>
<dbReference type="SUPFAM" id="SSF52743">
    <property type="entry name" value="Subtilisin-like"/>
    <property type="match status" value="1"/>
</dbReference>
<feature type="active site" description="Charge relay system" evidence="5">
    <location>
        <position position="166"/>
    </location>
</feature>
<dbReference type="RefSeq" id="WP_215233464.1">
    <property type="nucleotide sequence ID" value="NZ_CAJRAU010000002.1"/>
</dbReference>
<evidence type="ECO:0000256" key="3">
    <source>
        <dbReference type="ARBA" id="ARBA00022801"/>
    </source>
</evidence>
<dbReference type="PANTHER" id="PTHR43399">
    <property type="entry name" value="SUBTILISIN-RELATED"/>
    <property type="match status" value="1"/>
</dbReference>
<dbReference type="Proteomes" id="UP000679725">
    <property type="component" value="Unassembled WGS sequence"/>
</dbReference>
<evidence type="ECO:0000256" key="2">
    <source>
        <dbReference type="ARBA" id="ARBA00022670"/>
    </source>
</evidence>
<keyword evidence="9" id="KW-1185">Reference proteome</keyword>
<sequence>MKKPILGKQTFLPDNTERVLSFEKFVKEVYDKNKDEKPLYTGRYFVIFRDGISGSPRAMSFFKSECGLSVANTREFVSTPIDETQIGDADALIYEDLGIALVGGNEEQIRILENAGAGYIIEPEKIVYVPDEMPAVLNVPSTWGIDATQAMVSRYTGQGIKIAVLDTGFDATHPDFASRNVVTNSFVPDETAEDMHGHGTHCIGSAAGNLDVNGMRYGVATNASIYAGKVLSNEGSGAQAWILNGITWAADNGCQVISMSLGSRVFPGQSYDVAYERAAQYANSKGAVVIAAAGNESRRSQNQFSPVGSPADCPSILAVAAVDSNLNVAEFSNRGINPGGEVDIAGPGVEIYSSWPMPMQYRTISGTSMATPHVAGLTALLWEKYPNGTPHQIMSELRKLAKRLPVSNMDVGVGLSQAPVEQIV</sequence>
<organism evidence="8 9">
    <name type="scientific">Dyadobacter linearis</name>
    <dbReference type="NCBI Taxonomy" id="2823330"/>
    <lineage>
        <taxon>Bacteria</taxon>
        <taxon>Pseudomonadati</taxon>
        <taxon>Bacteroidota</taxon>
        <taxon>Cytophagia</taxon>
        <taxon>Cytophagales</taxon>
        <taxon>Spirosomataceae</taxon>
        <taxon>Dyadobacter</taxon>
    </lineage>
</organism>
<dbReference type="Pfam" id="PF00082">
    <property type="entry name" value="Peptidase_S8"/>
    <property type="match status" value="1"/>
</dbReference>
<proteinExistence type="inferred from homology"/>
<feature type="active site" description="Charge relay system" evidence="5">
    <location>
        <position position="368"/>
    </location>
</feature>
<keyword evidence="2 5" id="KW-0645">Protease</keyword>
<evidence type="ECO:0000313" key="8">
    <source>
        <dbReference type="EMBL" id="CAG5069390.1"/>
    </source>
</evidence>
<keyword evidence="4 5" id="KW-0720">Serine protease</keyword>
<dbReference type="PANTHER" id="PTHR43399:SF4">
    <property type="entry name" value="CELL WALL-ASSOCIATED PROTEASE"/>
    <property type="match status" value="1"/>
</dbReference>
<feature type="domain" description="Peptidase S8/S53" evidence="7">
    <location>
        <begin position="157"/>
        <end position="402"/>
    </location>
</feature>
<evidence type="ECO:0000259" key="7">
    <source>
        <dbReference type="Pfam" id="PF00082"/>
    </source>
</evidence>
<comment type="caution">
    <text evidence="8">The sequence shown here is derived from an EMBL/GenBank/DDBJ whole genome shotgun (WGS) entry which is preliminary data.</text>
</comment>
<reference evidence="8 9" key="1">
    <citation type="submission" date="2021-04" db="EMBL/GenBank/DDBJ databases">
        <authorList>
            <person name="Rodrigo-Torres L."/>
            <person name="Arahal R. D."/>
            <person name="Lucena T."/>
        </authorList>
    </citation>
    <scope>NUCLEOTIDE SEQUENCE [LARGE SCALE GENOMIC DNA]</scope>
    <source>
        <strain evidence="8 9">CECT 9623</strain>
    </source>
</reference>
<protein>
    <recommendedName>
        <fullName evidence="7">Peptidase S8/S53 domain-containing protein</fullName>
    </recommendedName>
</protein>
<dbReference type="PROSITE" id="PS51892">
    <property type="entry name" value="SUBTILASE"/>
    <property type="match status" value="1"/>
</dbReference>